<dbReference type="GO" id="GO:0016301">
    <property type="term" value="F:kinase activity"/>
    <property type="evidence" value="ECO:0007669"/>
    <property type="project" value="UniProtKB-KW"/>
</dbReference>
<comment type="subcellular location">
    <subcellularLocation>
        <location evidence="1">Cytoplasm</location>
    </subcellularLocation>
</comment>
<evidence type="ECO:0000256" key="3">
    <source>
        <dbReference type="ARBA" id="ARBA00022490"/>
    </source>
</evidence>
<dbReference type="EMBL" id="LKLZ01000001">
    <property type="protein sequence ID" value="KPN44577.1"/>
    <property type="molecule type" value="Genomic_DNA"/>
</dbReference>
<dbReference type="Proteomes" id="UP000050511">
    <property type="component" value="Unassembled WGS sequence"/>
</dbReference>
<dbReference type="GO" id="GO:0009401">
    <property type="term" value="P:phosphoenolpyruvate-dependent sugar phosphotransferase system"/>
    <property type="evidence" value="ECO:0007669"/>
    <property type="project" value="UniProtKB-KW"/>
</dbReference>
<evidence type="ECO:0000256" key="4">
    <source>
        <dbReference type="ARBA" id="ARBA00022597"/>
    </source>
</evidence>
<dbReference type="InterPro" id="IPR051471">
    <property type="entry name" value="Bacterial_PTS_sugar_comp"/>
</dbReference>
<evidence type="ECO:0000259" key="8">
    <source>
        <dbReference type="PROSITE" id="PS51096"/>
    </source>
</evidence>
<evidence type="ECO:0000256" key="5">
    <source>
        <dbReference type="ARBA" id="ARBA00022679"/>
    </source>
</evidence>
<dbReference type="InterPro" id="IPR036662">
    <property type="entry name" value="PTS_EIIA_man-typ_sf"/>
</dbReference>
<dbReference type="AlphaFoldDB" id="A0A837PBL5"/>
<reference evidence="9 10" key="1">
    <citation type="submission" date="2015-10" db="EMBL/GenBank/DDBJ databases">
        <title>Resequencing of Lactobacillus plantarum WJL strain genome.</title>
        <authorList>
            <person name="Martino M.E."/>
        </authorList>
    </citation>
    <scope>NUCLEOTIDE SEQUENCE [LARGE SCALE GENOMIC DNA]</scope>
    <source>
        <strain evidence="9 10">WJL</strain>
    </source>
</reference>
<keyword evidence="4" id="KW-0762">Sugar transport</keyword>
<dbReference type="Gene3D" id="3.40.50.510">
    <property type="entry name" value="Phosphotransferase system, mannose-type IIA component"/>
    <property type="match status" value="1"/>
</dbReference>
<gene>
    <name evidence="9" type="ORF">WJL_0014</name>
</gene>
<feature type="domain" description="PTS EIIA type-4" evidence="8">
    <location>
        <begin position="1"/>
        <end position="122"/>
    </location>
</feature>
<evidence type="ECO:0000256" key="7">
    <source>
        <dbReference type="ARBA" id="ARBA00022777"/>
    </source>
</evidence>
<organism evidence="9 10">
    <name type="scientific">Lactiplantibacillus plantarum WJL</name>
    <dbReference type="NCBI Taxonomy" id="1350466"/>
    <lineage>
        <taxon>Bacteria</taxon>
        <taxon>Bacillati</taxon>
        <taxon>Bacillota</taxon>
        <taxon>Bacilli</taxon>
        <taxon>Lactobacillales</taxon>
        <taxon>Lactobacillaceae</taxon>
        <taxon>Lactiplantibacillus</taxon>
    </lineage>
</organism>
<dbReference type="PROSITE" id="PS51096">
    <property type="entry name" value="PTS_EIIA_TYPE_4"/>
    <property type="match status" value="1"/>
</dbReference>
<accession>A0A837PBL5</accession>
<dbReference type="CDD" id="cd00006">
    <property type="entry name" value="PTS_IIA_man"/>
    <property type="match status" value="1"/>
</dbReference>
<dbReference type="PANTHER" id="PTHR33799:SF1">
    <property type="entry name" value="PTS SYSTEM MANNOSE-SPECIFIC EIIAB COMPONENT-RELATED"/>
    <property type="match status" value="1"/>
</dbReference>
<name>A0A837PBL5_LACPN</name>
<dbReference type="SUPFAM" id="SSF53062">
    <property type="entry name" value="PTS system fructose IIA component-like"/>
    <property type="match status" value="1"/>
</dbReference>
<dbReference type="InterPro" id="IPR033887">
    <property type="entry name" value="PTS_IIA_man"/>
</dbReference>
<keyword evidence="2" id="KW-0813">Transport</keyword>
<evidence type="ECO:0000256" key="2">
    <source>
        <dbReference type="ARBA" id="ARBA00022448"/>
    </source>
</evidence>
<keyword evidence="5" id="KW-0808">Transferase</keyword>
<keyword evidence="6" id="KW-0598">Phosphotransferase system</keyword>
<dbReference type="RefSeq" id="WP_022638622.1">
    <property type="nucleotide sequence ID" value="NZ_AUTE01000042.1"/>
</dbReference>
<dbReference type="GO" id="GO:0005737">
    <property type="term" value="C:cytoplasm"/>
    <property type="evidence" value="ECO:0007669"/>
    <property type="project" value="UniProtKB-SubCell"/>
</dbReference>
<keyword evidence="3" id="KW-0963">Cytoplasm</keyword>
<dbReference type="InterPro" id="IPR004701">
    <property type="entry name" value="PTS_EIIA_man-typ"/>
</dbReference>
<evidence type="ECO:0000256" key="1">
    <source>
        <dbReference type="ARBA" id="ARBA00004496"/>
    </source>
</evidence>
<dbReference type="PANTHER" id="PTHR33799">
    <property type="entry name" value="PTS PERMEASE-RELATED-RELATED"/>
    <property type="match status" value="1"/>
</dbReference>
<proteinExistence type="predicted"/>
<keyword evidence="7" id="KW-0418">Kinase</keyword>
<sequence>MNKFLIASHGELAKGIQSTVELFAGKNNAISYISAYTAADEDLSIQLTNFVSSVSASDTAIIFTDLYGGSVNQKITVMAAGKTNFHIISGFNLPVILETVLYTGKINTDFINCVVEKGRQNLKVVDLQPATDDDVDFFD</sequence>
<dbReference type="Pfam" id="PF03610">
    <property type="entry name" value="EIIA-man"/>
    <property type="match status" value="1"/>
</dbReference>
<evidence type="ECO:0000313" key="9">
    <source>
        <dbReference type="EMBL" id="KPN44577.1"/>
    </source>
</evidence>
<comment type="caution">
    <text evidence="9">The sequence shown here is derived from an EMBL/GenBank/DDBJ whole genome shotgun (WGS) entry which is preliminary data.</text>
</comment>
<protein>
    <submittedName>
        <fullName evidence="9">PTS system mannose-specific IIA component</fullName>
    </submittedName>
</protein>
<evidence type="ECO:0000256" key="6">
    <source>
        <dbReference type="ARBA" id="ARBA00022683"/>
    </source>
</evidence>
<dbReference type="GO" id="GO:0016020">
    <property type="term" value="C:membrane"/>
    <property type="evidence" value="ECO:0007669"/>
    <property type="project" value="InterPro"/>
</dbReference>
<evidence type="ECO:0000313" key="10">
    <source>
        <dbReference type="Proteomes" id="UP000050511"/>
    </source>
</evidence>